<feature type="transmembrane region" description="Helical" evidence="9">
    <location>
        <begin position="59"/>
        <end position="78"/>
    </location>
</feature>
<accession>A0A5C8NM60</accession>
<evidence type="ECO:0000256" key="3">
    <source>
        <dbReference type="ARBA" id="ARBA00022692"/>
    </source>
</evidence>
<feature type="domain" description="CNNM transmembrane" evidence="11">
    <location>
        <begin position="1"/>
        <end position="202"/>
    </location>
</feature>
<dbReference type="SMART" id="SM00116">
    <property type="entry name" value="CBS"/>
    <property type="match status" value="2"/>
</dbReference>
<protein>
    <submittedName>
        <fullName evidence="12">HlyC/CorC family transporter</fullName>
    </submittedName>
</protein>
<dbReference type="InterPro" id="IPR044751">
    <property type="entry name" value="Ion_transp-like_CBS"/>
</dbReference>
<feature type="domain" description="CBS" evidence="10">
    <location>
        <begin position="221"/>
        <end position="279"/>
    </location>
</feature>
<feature type="domain" description="CBS" evidence="10">
    <location>
        <begin position="285"/>
        <end position="341"/>
    </location>
</feature>
<organism evidence="12 13">
    <name type="scientific">Aeromicrobium terrae</name>
    <dbReference type="NCBI Taxonomy" id="2498846"/>
    <lineage>
        <taxon>Bacteria</taxon>
        <taxon>Bacillati</taxon>
        <taxon>Actinomycetota</taxon>
        <taxon>Actinomycetes</taxon>
        <taxon>Propionibacteriales</taxon>
        <taxon>Nocardioidaceae</taxon>
        <taxon>Aeromicrobium</taxon>
    </lineage>
</organism>
<evidence type="ECO:0000256" key="5">
    <source>
        <dbReference type="ARBA" id="ARBA00022989"/>
    </source>
</evidence>
<keyword evidence="2" id="KW-1003">Cell membrane</keyword>
<evidence type="ECO:0000256" key="9">
    <source>
        <dbReference type="SAM" id="Phobius"/>
    </source>
</evidence>
<sequence>MSGWWGLALTVALLLFNALFVAAEFALISARRTQLEPAAQAGSPMARLALRAIEDLTPAIAAIQLGITICSLGLGAVGEPAIAHLLEPVFEAVSLPESLVHPFSFVIALSIVGMAHVVLGEMVPKNLTLAGPDRAVLFLGPFMLGVVAALRPLVFVLNLAATGIIRLLRIEPKGEVGSTFTHDEVASLVEESRREGLLDEDEYGLVSGALDFHEGRVDQVLLPRDGLVTIRPSATPVDVERACATTGFSRFPVVDAVGDLTGYLHIKDVLETDEDSRAQPIADKWVRPLATVAPGSGLYEALRTMQVRGSHMARVATEDGEVLGVIMLEDVLEELVGEIREAGAS</sequence>
<keyword evidence="3 8" id="KW-0812">Transmembrane</keyword>
<dbReference type="RefSeq" id="WP_147684573.1">
    <property type="nucleotide sequence ID" value="NZ_VDUX01000002.1"/>
</dbReference>
<dbReference type="EMBL" id="VDUX01000002">
    <property type="protein sequence ID" value="TXL62157.1"/>
    <property type="molecule type" value="Genomic_DNA"/>
</dbReference>
<keyword evidence="13" id="KW-1185">Reference proteome</keyword>
<evidence type="ECO:0000256" key="4">
    <source>
        <dbReference type="ARBA" id="ARBA00022737"/>
    </source>
</evidence>
<keyword evidence="5 8" id="KW-1133">Transmembrane helix</keyword>
<evidence type="ECO:0000256" key="1">
    <source>
        <dbReference type="ARBA" id="ARBA00004651"/>
    </source>
</evidence>
<dbReference type="SUPFAM" id="SSF54631">
    <property type="entry name" value="CBS-domain pair"/>
    <property type="match status" value="1"/>
</dbReference>
<reference evidence="12 13" key="1">
    <citation type="submission" date="2019-06" db="EMBL/GenBank/DDBJ databases">
        <title>Aeromicrobium sp. nov., isolated from a maize field.</title>
        <authorList>
            <person name="Lin S.-Y."/>
            <person name="Tsai C.-F."/>
            <person name="Young C.-C."/>
        </authorList>
    </citation>
    <scope>NUCLEOTIDE SEQUENCE [LARGE SCALE GENOMIC DNA]</scope>
    <source>
        <strain evidence="12 13">CC-CFT486</strain>
    </source>
</reference>
<feature type="transmembrane region" description="Helical" evidence="9">
    <location>
        <begin position="139"/>
        <end position="161"/>
    </location>
</feature>
<dbReference type="AlphaFoldDB" id="A0A5C8NM60"/>
<evidence type="ECO:0000256" key="2">
    <source>
        <dbReference type="ARBA" id="ARBA00022475"/>
    </source>
</evidence>
<evidence type="ECO:0000256" key="8">
    <source>
        <dbReference type="PROSITE-ProRule" id="PRU01193"/>
    </source>
</evidence>
<keyword evidence="4" id="KW-0677">Repeat</keyword>
<dbReference type="GO" id="GO:0005886">
    <property type="term" value="C:plasma membrane"/>
    <property type="evidence" value="ECO:0007669"/>
    <property type="project" value="UniProtKB-SubCell"/>
</dbReference>
<evidence type="ECO:0000259" key="11">
    <source>
        <dbReference type="PROSITE" id="PS51846"/>
    </source>
</evidence>
<dbReference type="OrthoDB" id="110231at2"/>
<evidence type="ECO:0000313" key="13">
    <source>
        <dbReference type="Proteomes" id="UP000321571"/>
    </source>
</evidence>
<dbReference type="InterPro" id="IPR051676">
    <property type="entry name" value="UPF0053_domain"/>
</dbReference>
<dbReference type="Gene3D" id="3.10.580.10">
    <property type="entry name" value="CBS-domain"/>
    <property type="match status" value="1"/>
</dbReference>
<evidence type="ECO:0000259" key="10">
    <source>
        <dbReference type="PROSITE" id="PS51371"/>
    </source>
</evidence>
<gene>
    <name evidence="12" type="ORF">FHP06_05490</name>
</gene>
<comment type="caution">
    <text evidence="12">The sequence shown here is derived from an EMBL/GenBank/DDBJ whole genome shotgun (WGS) entry which is preliminary data.</text>
</comment>
<dbReference type="PANTHER" id="PTHR43099">
    <property type="entry name" value="UPF0053 PROTEIN YRKA"/>
    <property type="match status" value="1"/>
</dbReference>
<dbReference type="InterPro" id="IPR000644">
    <property type="entry name" value="CBS_dom"/>
</dbReference>
<dbReference type="InterPro" id="IPR046342">
    <property type="entry name" value="CBS_dom_sf"/>
</dbReference>
<keyword evidence="6 8" id="KW-0472">Membrane</keyword>
<dbReference type="PANTHER" id="PTHR43099:SF5">
    <property type="entry name" value="HLYC_CORC FAMILY TRANSPORTER"/>
    <property type="match status" value="1"/>
</dbReference>
<comment type="subcellular location">
    <subcellularLocation>
        <location evidence="1">Cell membrane</location>
        <topology evidence="1">Multi-pass membrane protein</topology>
    </subcellularLocation>
</comment>
<feature type="transmembrane region" description="Helical" evidence="9">
    <location>
        <begin position="99"/>
        <end position="119"/>
    </location>
</feature>
<dbReference type="Pfam" id="PF00571">
    <property type="entry name" value="CBS"/>
    <property type="match status" value="2"/>
</dbReference>
<dbReference type="Pfam" id="PF01595">
    <property type="entry name" value="CNNM"/>
    <property type="match status" value="1"/>
</dbReference>
<proteinExistence type="predicted"/>
<dbReference type="PROSITE" id="PS51371">
    <property type="entry name" value="CBS"/>
    <property type="match status" value="2"/>
</dbReference>
<dbReference type="PROSITE" id="PS51846">
    <property type="entry name" value="CNNM"/>
    <property type="match status" value="1"/>
</dbReference>
<dbReference type="Proteomes" id="UP000321571">
    <property type="component" value="Unassembled WGS sequence"/>
</dbReference>
<evidence type="ECO:0000256" key="6">
    <source>
        <dbReference type="ARBA" id="ARBA00023136"/>
    </source>
</evidence>
<evidence type="ECO:0000256" key="7">
    <source>
        <dbReference type="PROSITE-ProRule" id="PRU00703"/>
    </source>
</evidence>
<keyword evidence="7" id="KW-0129">CBS domain</keyword>
<dbReference type="InterPro" id="IPR002550">
    <property type="entry name" value="CNNM"/>
</dbReference>
<dbReference type="CDD" id="cd04590">
    <property type="entry name" value="CBS_pair_CorC_HlyC_assoc"/>
    <property type="match status" value="1"/>
</dbReference>
<evidence type="ECO:0000313" key="12">
    <source>
        <dbReference type="EMBL" id="TXL62157.1"/>
    </source>
</evidence>
<name>A0A5C8NM60_9ACTN</name>